<accession>A0A3M0KYK5</accession>
<evidence type="ECO:0000313" key="2">
    <source>
        <dbReference type="Proteomes" id="UP000269221"/>
    </source>
</evidence>
<dbReference type="Proteomes" id="UP000269221">
    <property type="component" value="Unassembled WGS sequence"/>
</dbReference>
<dbReference type="AlphaFoldDB" id="A0A3M0KYK5"/>
<organism evidence="1 2">
    <name type="scientific">Hirundo rustica rustica</name>
    <dbReference type="NCBI Taxonomy" id="333673"/>
    <lineage>
        <taxon>Eukaryota</taxon>
        <taxon>Metazoa</taxon>
        <taxon>Chordata</taxon>
        <taxon>Craniata</taxon>
        <taxon>Vertebrata</taxon>
        <taxon>Euteleostomi</taxon>
        <taxon>Archelosauria</taxon>
        <taxon>Archosauria</taxon>
        <taxon>Dinosauria</taxon>
        <taxon>Saurischia</taxon>
        <taxon>Theropoda</taxon>
        <taxon>Coelurosauria</taxon>
        <taxon>Aves</taxon>
        <taxon>Neognathae</taxon>
        <taxon>Neoaves</taxon>
        <taxon>Telluraves</taxon>
        <taxon>Australaves</taxon>
        <taxon>Passeriformes</taxon>
        <taxon>Sylvioidea</taxon>
        <taxon>Hirundinidae</taxon>
        <taxon>Hirundo</taxon>
    </lineage>
</organism>
<dbReference type="EMBL" id="QRBI01000104">
    <property type="protein sequence ID" value="RMC15830.1"/>
    <property type="molecule type" value="Genomic_DNA"/>
</dbReference>
<gene>
    <name evidence="1" type="ORF">DUI87_08034</name>
</gene>
<protein>
    <submittedName>
        <fullName evidence="1">Uncharacterized protein</fullName>
    </submittedName>
</protein>
<evidence type="ECO:0000313" key="1">
    <source>
        <dbReference type="EMBL" id="RMC15830.1"/>
    </source>
</evidence>
<keyword evidence="2" id="KW-1185">Reference proteome</keyword>
<sequence length="86" mass="9989">MECMELHLGMDEELTESSELNGCVKIKWRTLTGDNIEDLPCVNLTKKTEQMKSSVDGYEWLHVHKSWSSRGIQTMSWFRENLGENP</sequence>
<proteinExistence type="predicted"/>
<comment type="caution">
    <text evidence="1">The sequence shown here is derived from an EMBL/GenBank/DDBJ whole genome shotgun (WGS) entry which is preliminary data.</text>
</comment>
<reference evidence="1 2" key="1">
    <citation type="submission" date="2018-07" db="EMBL/GenBank/DDBJ databases">
        <title>A high quality draft genome assembly of the barn swallow (H. rustica rustica).</title>
        <authorList>
            <person name="Formenti G."/>
            <person name="Chiara M."/>
            <person name="Poveda L."/>
            <person name="Francoijs K.-J."/>
            <person name="Bonisoli-Alquati A."/>
            <person name="Canova L."/>
            <person name="Gianfranceschi L."/>
            <person name="Horner D.S."/>
            <person name="Saino N."/>
        </authorList>
    </citation>
    <scope>NUCLEOTIDE SEQUENCE [LARGE SCALE GENOMIC DNA]</scope>
    <source>
        <strain evidence="1">Chelidonia</strain>
        <tissue evidence="1">Blood</tissue>
    </source>
</reference>
<name>A0A3M0KYK5_HIRRU</name>